<dbReference type="InterPro" id="IPR011055">
    <property type="entry name" value="Dup_hybrid_motif"/>
</dbReference>
<dbReference type="PANTHER" id="PTHR21666:SF289">
    <property type="entry name" value="L-ALA--D-GLU ENDOPEPTIDASE"/>
    <property type="match status" value="1"/>
</dbReference>
<evidence type="ECO:0000256" key="2">
    <source>
        <dbReference type="SAM" id="Phobius"/>
    </source>
</evidence>
<dbReference type="Pfam" id="PF01551">
    <property type="entry name" value="Peptidase_M23"/>
    <property type="match status" value="1"/>
</dbReference>
<dbReference type="Gene3D" id="2.70.70.10">
    <property type="entry name" value="Glucose Permease (Domain IIA)"/>
    <property type="match status" value="1"/>
</dbReference>
<keyword evidence="2" id="KW-1133">Transmembrane helix</keyword>
<evidence type="ECO:0000313" key="4">
    <source>
        <dbReference type="EMBL" id="RFA33872.1"/>
    </source>
</evidence>
<proteinExistence type="predicted"/>
<dbReference type="CDD" id="cd12797">
    <property type="entry name" value="M23_peptidase"/>
    <property type="match status" value="1"/>
</dbReference>
<dbReference type="Proteomes" id="UP000256488">
    <property type="component" value="Unassembled WGS sequence"/>
</dbReference>
<evidence type="ECO:0000256" key="1">
    <source>
        <dbReference type="ARBA" id="ARBA00022729"/>
    </source>
</evidence>
<keyword evidence="2" id="KW-0812">Transmembrane</keyword>
<sequence length="369" mass="38863">MKMAKTVITKKIGIALIGLLGVSGVLVIFLFFILLLVIFGVAGGSAEKNDSSGTGGMYSCSQTGEMNLEAWNAYFETNKSGAFKGHGDTIIELAKEKGIDPVLFGAIALHETAYGKSQAVVNKNNPGGLMNPNGSGLYRFSNLDEGLSAMANTLYNRIIVDGLVTIEKLGSVYAPIGADNDPNNLNVHWAPNTKRIAAKLGGLTMNCDPMEGVDVEFKGDKAWVVPYTKRITSKFGRRNCAGCSANHFGIDIAANGVRGKPIVAFASGTVTTSTSNGTLHHSTSGNMGSGAGWYVVIDHGDGLQTRYLHLDEKGIAKGTKVKAGDVIGKVGSTGASTAAHLHFEIIINGKKVDPLPFLKPFLTKNGKEG</sequence>
<dbReference type="PANTHER" id="PTHR21666">
    <property type="entry name" value="PEPTIDASE-RELATED"/>
    <property type="match status" value="1"/>
</dbReference>
<dbReference type="EMBL" id="NFZX01000030">
    <property type="protein sequence ID" value="RFA33872.1"/>
    <property type="molecule type" value="Genomic_DNA"/>
</dbReference>
<protein>
    <submittedName>
        <fullName evidence="4">TrsG protein</fullName>
    </submittedName>
</protein>
<organism evidence="4 5">
    <name type="scientific">Virgibacillus dokdonensis</name>
    <dbReference type="NCBI Taxonomy" id="302167"/>
    <lineage>
        <taxon>Bacteria</taxon>
        <taxon>Bacillati</taxon>
        <taxon>Bacillota</taxon>
        <taxon>Bacilli</taxon>
        <taxon>Bacillales</taxon>
        <taxon>Bacillaceae</taxon>
        <taxon>Virgibacillus</taxon>
    </lineage>
</organism>
<dbReference type="AlphaFoldDB" id="A0A3E0WLN9"/>
<name>A0A3E0WLN9_9BACI</name>
<dbReference type="InterPro" id="IPR016047">
    <property type="entry name" value="M23ase_b-sheet_dom"/>
</dbReference>
<feature type="transmembrane region" description="Helical" evidence="2">
    <location>
        <begin position="12"/>
        <end position="42"/>
    </location>
</feature>
<evidence type="ECO:0000313" key="5">
    <source>
        <dbReference type="Proteomes" id="UP000256488"/>
    </source>
</evidence>
<dbReference type="GO" id="GO:0004222">
    <property type="term" value="F:metalloendopeptidase activity"/>
    <property type="evidence" value="ECO:0007669"/>
    <property type="project" value="TreeGrafter"/>
</dbReference>
<keyword evidence="1" id="KW-0732">Signal</keyword>
<reference evidence="4 5" key="1">
    <citation type="submission" date="2017-05" db="EMBL/GenBank/DDBJ databases">
        <title>Virgibacillus sp. AK90 isolated from a saltern of Kakinada, India.</title>
        <authorList>
            <person name="Gupta V."/>
            <person name="Sidhu C."/>
            <person name="Korpole S."/>
            <person name="Pinnaka A.K."/>
        </authorList>
    </citation>
    <scope>NUCLEOTIDE SEQUENCE [LARGE SCALE GENOMIC DNA]</scope>
    <source>
        <strain evidence="4 5">AK90</strain>
    </source>
</reference>
<dbReference type="SUPFAM" id="SSF51261">
    <property type="entry name" value="Duplicated hybrid motif"/>
    <property type="match status" value="1"/>
</dbReference>
<accession>A0A3E0WLN9</accession>
<keyword evidence="2" id="KW-0472">Membrane</keyword>
<comment type="caution">
    <text evidence="4">The sequence shown here is derived from an EMBL/GenBank/DDBJ whole genome shotgun (WGS) entry which is preliminary data.</text>
</comment>
<evidence type="ECO:0000259" key="3">
    <source>
        <dbReference type="Pfam" id="PF01551"/>
    </source>
</evidence>
<dbReference type="InterPro" id="IPR050570">
    <property type="entry name" value="Cell_wall_metabolism_enzyme"/>
</dbReference>
<feature type="domain" description="M23ase beta-sheet core" evidence="3">
    <location>
        <begin position="246"/>
        <end position="354"/>
    </location>
</feature>
<gene>
    <name evidence="4" type="ORF">CAI16_13345</name>
</gene>